<keyword evidence="3" id="KW-0547">Nucleotide-binding</keyword>
<evidence type="ECO:0000313" key="12">
    <source>
        <dbReference type="Proteomes" id="UP000694388"/>
    </source>
</evidence>
<keyword evidence="5" id="KW-0067">ATP-binding</keyword>
<dbReference type="InterPro" id="IPR003593">
    <property type="entry name" value="AAA+_ATPase"/>
</dbReference>
<evidence type="ECO:0000256" key="2">
    <source>
        <dbReference type="ARBA" id="ARBA00007095"/>
    </source>
</evidence>
<keyword evidence="7" id="KW-0233">DNA recombination</keyword>
<dbReference type="InterPro" id="IPR027417">
    <property type="entry name" value="P-loop_NTPase"/>
</dbReference>
<keyword evidence="8" id="KW-0234">DNA repair</keyword>
<evidence type="ECO:0000313" key="11">
    <source>
        <dbReference type="Ensembl" id="ENSEBUP00000015903.1"/>
    </source>
</evidence>
<dbReference type="PANTHER" id="PTHR46456">
    <property type="entry name" value="DNA REPAIR PROTEIN RAD51 HOMOLOG 2"/>
    <property type="match status" value="1"/>
</dbReference>
<evidence type="ECO:0000259" key="10">
    <source>
        <dbReference type="PROSITE" id="PS50162"/>
    </source>
</evidence>
<keyword evidence="4" id="KW-0227">DNA damage</keyword>
<dbReference type="GO" id="GO:0005524">
    <property type="term" value="F:ATP binding"/>
    <property type="evidence" value="ECO:0007669"/>
    <property type="project" value="UniProtKB-KW"/>
</dbReference>
<evidence type="ECO:0000256" key="7">
    <source>
        <dbReference type="ARBA" id="ARBA00023172"/>
    </source>
</evidence>
<dbReference type="PIRSF" id="PIRSF005856">
    <property type="entry name" value="Rad51"/>
    <property type="match status" value="1"/>
</dbReference>
<evidence type="ECO:0000256" key="9">
    <source>
        <dbReference type="ARBA" id="ARBA00023242"/>
    </source>
</evidence>
<sequence>MASKNLRRVGLPVELCSRLAKQHVVTCQEFLTLSSLDLLRMTGRSYEDFPQLMMTISKHCCPKTTTALENKKQHKQQSAFLPTSLASLDNALCGGLACGSVTEVSGPPGCGKTQLCMMLSVLATLPKRMGGLDSPVIYIDTEGAFSSLRLIEIAQRRYSEYFACQKRLLEMTSRVHLYREFSTQHIMDRLQVLEESLVETGAQFVVLDSVASAVRQEFDSRLPFSLVQRSKFLGQQAAFLKYLAEEFCIPILLTNQITVKFNDRPTSTLETTEEPSVEESFVTTALGTTWGHSANTRLVLQFLNTQQRQIRVAKSPVAPNMDFSYTVQSSGDDDDNSGE</sequence>
<keyword evidence="12" id="KW-1185">Reference proteome</keyword>
<evidence type="ECO:0000256" key="4">
    <source>
        <dbReference type="ARBA" id="ARBA00022763"/>
    </source>
</evidence>
<dbReference type="InterPro" id="IPR030548">
    <property type="entry name" value="RAD51B"/>
</dbReference>
<name>A0A8C4QI87_EPTBU</name>
<dbReference type="InterPro" id="IPR013632">
    <property type="entry name" value="Rad51_C"/>
</dbReference>
<dbReference type="PROSITE" id="PS50162">
    <property type="entry name" value="RECA_2"/>
    <property type="match status" value="1"/>
</dbReference>
<protein>
    <submittedName>
        <fullName evidence="11">RAD51 paralog B</fullName>
    </submittedName>
</protein>
<keyword evidence="9" id="KW-0539">Nucleus</keyword>
<dbReference type="Ensembl" id="ENSEBUT00000016479.1">
    <property type="protein sequence ID" value="ENSEBUP00000015903.1"/>
    <property type="gene ID" value="ENSEBUG00000009999.1"/>
</dbReference>
<dbReference type="GO" id="GO:0003690">
    <property type="term" value="F:double-stranded DNA binding"/>
    <property type="evidence" value="ECO:0007669"/>
    <property type="project" value="TreeGrafter"/>
</dbReference>
<dbReference type="GO" id="GO:0005657">
    <property type="term" value="C:replication fork"/>
    <property type="evidence" value="ECO:0007669"/>
    <property type="project" value="TreeGrafter"/>
</dbReference>
<dbReference type="AlphaFoldDB" id="A0A8C4QI87"/>
<dbReference type="Pfam" id="PF26169">
    <property type="entry name" value="HHH_XRCC3_RpoA"/>
    <property type="match status" value="1"/>
</dbReference>
<evidence type="ECO:0000256" key="6">
    <source>
        <dbReference type="ARBA" id="ARBA00023125"/>
    </source>
</evidence>
<reference evidence="11" key="1">
    <citation type="submission" date="2025-08" db="UniProtKB">
        <authorList>
            <consortium name="Ensembl"/>
        </authorList>
    </citation>
    <scope>IDENTIFICATION</scope>
</reference>
<evidence type="ECO:0000256" key="8">
    <source>
        <dbReference type="ARBA" id="ARBA00023204"/>
    </source>
</evidence>
<dbReference type="GO" id="GO:0003697">
    <property type="term" value="F:single-stranded DNA binding"/>
    <property type="evidence" value="ECO:0007669"/>
    <property type="project" value="TreeGrafter"/>
</dbReference>
<evidence type="ECO:0000256" key="1">
    <source>
        <dbReference type="ARBA" id="ARBA00004123"/>
    </source>
</evidence>
<dbReference type="GO" id="GO:0033063">
    <property type="term" value="C:Rad51B-Rad51C-Rad51D-XRCC2 complex"/>
    <property type="evidence" value="ECO:0007669"/>
    <property type="project" value="InterPro"/>
</dbReference>
<feature type="domain" description="RecA family profile 1" evidence="10">
    <location>
        <begin position="77"/>
        <end position="257"/>
    </location>
</feature>
<dbReference type="Proteomes" id="UP000694388">
    <property type="component" value="Unplaced"/>
</dbReference>
<dbReference type="GO" id="GO:0000724">
    <property type="term" value="P:double-strand break repair via homologous recombination"/>
    <property type="evidence" value="ECO:0007669"/>
    <property type="project" value="InterPro"/>
</dbReference>
<dbReference type="GeneTree" id="ENSGT00940000160169"/>
<dbReference type="PANTHER" id="PTHR46456:SF1">
    <property type="entry name" value="DNA REPAIR PROTEIN RAD51 HOMOLOG 2"/>
    <property type="match status" value="1"/>
</dbReference>
<dbReference type="InterPro" id="IPR016467">
    <property type="entry name" value="DNA_recomb/repair_RecA-like"/>
</dbReference>
<evidence type="ECO:0000256" key="5">
    <source>
        <dbReference type="ARBA" id="ARBA00022840"/>
    </source>
</evidence>
<dbReference type="InterPro" id="IPR020588">
    <property type="entry name" value="RecA_ATP-bd"/>
</dbReference>
<comment type="subcellular location">
    <subcellularLocation>
        <location evidence="1">Nucleus</location>
    </subcellularLocation>
</comment>
<proteinExistence type="inferred from homology"/>
<dbReference type="InterPro" id="IPR058766">
    <property type="entry name" value="HHH_XRCC3_RAD51B"/>
</dbReference>
<evidence type="ECO:0000256" key="3">
    <source>
        <dbReference type="ARBA" id="ARBA00022741"/>
    </source>
</evidence>
<accession>A0A8C4QI87</accession>
<keyword evidence="6" id="KW-0238">DNA-binding</keyword>
<dbReference type="CDD" id="cd19493">
    <property type="entry name" value="Rad51B"/>
    <property type="match status" value="1"/>
</dbReference>
<dbReference type="GO" id="GO:0140664">
    <property type="term" value="F:ATP-dependent DNA damage sensor activity"/>
    <property type="evidence" value="ECO:0007669"/>
    <property type="project" value="InterPro"/>
</dbReference>
<dbReference type="Pfam" id="PF08423">
    <property type="entry name" value="Rad51"/>
    <property type="match status" value="1"/>
</dbReference>
<dbReference type="GO" id="GO:0000400">
    <property type="term" value="F:four-way junction DNA binding"/>
    <property type="evidence" value="ECO:0007669"/>
    <property type="project" value="TreeGrafter"/>
</dbReference>
<dbReference type="Gene3D" id="3.40.50.300">
    <property type="entry name" value="P-loop containing nucleotide triphosphate hydrolases"/>
    <property type="match status" value="1"/>
</dbReference>
<comment type="similarity">
    <text evidence="2">Belongs to the RecA family. RAD51 subfamily.</text>
</comment>
<dbReference type="SUPFAM" id="SSF52540">
    <property type="entry name" value="P-loop containing nucleoside triphosphate hydrolases"/>
    <property type="match status" value="1"/>
</dbReference>
<reference evidence="11" key="2">
    <citation type="submission" date="2025-09" db="UniProtKB">
        <authorList>
            <consortium name="Ensembl"/>
        </authorList>
    </citation>
    <scope>IDENTIFICATION</scope>
</reference>
<organism evidence="11 12">
    <name type="scientific">Eptatretus burgeri</name>
    <name type="common">Inshore hagfish</name>
    <dbReference type="NCBI Taxonomy" id="7764"/>
    <lineage>
        <taxon>Eukaryota</taxon>
        <taxon>Metazoa</taxon>
        <taxon>Chordata</taxon>
        <taxon>Craniata</taxon>
        <taxon>Vertebrata</taxon>
        <taxon>Cyclostomata</taxon>
        <taxon>Myxini</taxon>
        <taxon>Myxiniformes</taxon>
        <taxon>Myxinidae</taxon>
        <taxon>Eptatretinae</taxon>
        <taxon>Eptatretus</taxon>
    </lineage>
</organism>
<dbReference type="SMART" id="SM00382">
    <property type="entry name" value="AAA"/>
    <property type="match status" value="1"/>
</dbReference>